<dbReference type="EMBL" id="JAATIS010005477">
    <property type="protein sequence ID" value="KAG2459423.1"/>
    <property type="molecule type" value="Genomic_DNA"/>
</dbReference>
<dbReference type="PANTHER" id="PTHR34479:SF1">
    <property type="entry name" value="COILED-COIL DOMAIN-CONTAINING PROTEIN 30"/>
    <property type="match status" value="1"/>
</dbReference>
<dbReference type="SUPFAM" id="SSF161270">
    <property type="entry name" value="PspA lactotransferrin-binding region"/>
    <property type="match status" value="1"/>
</dbReference>
<feature type="non-terminal residue" evidence="3">
    <location>
        <position position="1154"/>
    </location>
</feature>
<name>A0A8X7WZ72_POLSE</name>
<gene>
    <name evidence="3" type="primary">Ccdc30</name>
    <name evidence="3" type="ORF">GTO96_0019019</name>
</gene>
<sequence length="1154" mass="134021">MQHKKSETGQSMDSSAMPETFSERAELNDIIQRLKKDGFDPGATADERLRHLWRLYLRCEGSLLSVTKDLEMLRSQQDAEMKEVESYVEHIRNLSEERETLTAEYERDNEQLRIDLQQLRLEREAQMKEVEEMLDQEGLADIAHSSPSEQIAYLLVERATLLEKLENAEGKLDSQSYTGSVREVHLQEELDQIRQTLEEELRQQRESMQRTKETMNKTYDDELSSERRLRERLERDLDEAARRLSMAHEEIRRLTDELDILRKAHQNDPEVLKAQQEADRLREEVKKLKDADLLELEKAKDHNQRLDKENLALRNRVRSLDSQRKMLQETVEQLRNDQQAESCETDILLSQAISGLQSPHQMAPSDCHVQNNALELKLPEEIHARCQQDIIDKNCRIEEANRKLQKLQFEHEELVERNEELESILGETQNKIKDEKEHFESEVEGMQRKISDLEAEISRLRKKLQEPNGSSDLCKHCVKQENVRNETRGTYCPPEELICAAAGPQLKAPLPKQPDEERRRVQQNLTTESSTVVQDLKRELQKLEEERSAMRAVLSETQAQLAELQKRLSKDAEEKRHLATELHITKQQLECRKEGSLLESGLDCEESGSSSQLLALRLEMGCLQSTLEEERLLASQHQLALQAQISEAQSRSKSQDSLLQQRGEEVKQLRHDLNRVQTLFTSAERELRYEREKSLDLKKHIALLEQEKTRMTAELKKLQTRLVEQEQANVSLNADLERRHQKVMELELTAVRRSESNQTQQSLQEELISERKRLAVTEKKVQELQQQLKGVQHQLRLAETRTLELERMEAESRTAADSLASYRSRLQDEQLQRKLLEQKIEELQLQVQTLREKENTLTYTNSELSHKLQQQGARLSILEDEHSLTTDEHQQSRKANQKLYEQLVCCQQESEKLQEELQQVMQQLDSHIRKYNEKQTRHKSKLRRAKQVFLKEVAERDVKIKELEDKMDVAASLSEKEQEWIQRLNEENEKLLHEKRELLRQLSEEEELGQTSVRNVCTVQRRVNFLEEENRQLYDRTLQLSSQVGALERALRSIQSFCGTEELKKALTGEGIIVNGGLLQAPSLSFPTGSLNVLDILEVIRKVKAMELPECQQTPFSSPRSQPSDIGYLNVTPAGACARTPEPTESLSTGNEGV</sequence>
<dbReference type="InterPro" id="IPR031476">
    <property type="entry name" value="DUF4686"/>
</dbReference>
<feature type="region of interest" description="Disordered" evidence="2">
    <location>
        <begin position="205"/>
        <end position="225"/>
    </location>
</feature>
<feature type="compositionally biased region" description="Polar residues" evidence="2">
    <location>
        <begin position="1143"/>
        <end position="1154"/>
    </location>
</feature>
<feature type="coiled-coil region" evidence="1">
    <location>
        <begin position="970"/>
        <end position="1008"/>
    </location>
</feature>
<dbReference type="RefSeq" id="XP_039611752.1">
    <property type="nucleotide sequence ID" value="XM_039755818.1"/>
</dbReference>
<keyword evidence="1" id="KW-0175">Coiled coil</keyword>
<feature type="region of interest" description="Disordered" evidence="2">
    <location>
        <begin position="1131"/>
        <end position="1154"/>
    </location>
</feature>
<dbReference type="GeneID" id="120530961"/>
<proteinExistence type="predicted"/>
<dbReference type="InterPro" id="IPR052825">
    <property type="entry name" value="CCD-Prefoldin_beta-like"/>
</dbReference>
<feature type="coiled-coil region" evidence="1">
    <location>
        <begin position="84"/>
        <end position="136"/>
    </location>
</feature>
<feature type="non-terminal residue" evidence="3">
    <location>
        <position position="1"/>
    </location>
</feature>
<feature type="region of interest" description="Disordered" evidence="2">
    <location>
        <begin position="507"/>
        <end position="530"/>
    </location>
</feature>
<evidence type="ECO:0000313" key="4">
    <source>
        <dbReference type="Proteomes" id="UP000886611"/>
    </source>
</evidence>
<dbReference type="Pfam" id="PF15742">
    <property type="entry name" value="DUF4686"/>
    <property type="match status" value="1"/>
</dbReference>
<evidence type="ECO:0000256" key="1">
    <source>
        <dbReference type="SAM" id="Coils"/>
    </source>
</evidence>
<dbReference type="PANTHER" id="PTHR34479">
    <property type="entry name" value="COILED-COIL DOMAIN-CONTAINING PROTEIN 30"/>
    <property type="match status" value="1"/>
</dbReference>
<feature type="coiled-coil region" evidence="1">
    <location>
        <begin position="760"/>
        <end position="937"/>
    </location>
</feature>
<reference evidence="3 4" key="1">
    <citation type="journal article" date="2021" name="Cell">
        <title>Tracing the genetic footprints of vertebrate landing in non-teleost ray-finned fishes.</title>
        <authorList>
            <person name="Bi X."/>
            <person name="Wang K."/>
            <person name="Yang L."/>
            <person name="Pan H."/>
            <person name="Jiang H."/>
            <person name="Wei Q."/>
            <person name="Fang M."/>
            <person name="Yu H."/>
            <person name="Zhu C."/>
            <person name="Cai Y."/>
            <person name="He Y."/>
            <person name="Gan X."/>
            <person name="Zeng H."/>
            <person name="Yu D."/>
            <person name="Zhu Y."/>
            <person name="Jiang H."/>
            <person name="Qiu Q."/>
            <person name="Yang H."/>
            <person name="Zhang Y.E."/>
            <person name="Wang W."/>
            <person name="Zhu M."/>
            <person name="He S."/>
            <person name="Zhang G."/>
        </authorList>
    </citation>
    <scope>NUCLEOTIDE SEQUENCE [LARGE SCALE GENOMIC DNA]</scope>
    <source>
        <strain evidence="3">Bchr_013</strain>
    </source>
</reference>
<feature type="coiled-coil region" evidence="1">
    <location>
        <begin position="666"/>
        <end position="735"/>
    </location>
</feature>
<dbReference type="Proteomes" id="UP000886611">
    <property type="component" value="Unassembled WGS sequence"/>
</dbReference>
<organism evidence="3 4">
    <name type="scientific">Polypterus senegalus</name>
    <name type="common">Senegal bichir</name>
    <dbReference type="NCBI Taxonomy" id="55291"/>
    <lineage>
        <taxon>Eukaryota</taxon>
        <taxon>Metazoa</taxon>
        <taxon>Chordata</taxon>
        <taxon>Craniata</taxon>
        <taxon>Vertebrata</taxon>
        <taxon>Euteleostomi</taxon>
        <taxon>Actinopterygii</taxon>
        <taxon>Polypteriformes</taxon>
        <taxon>Polypteridae</taxon>
        <taxon>Polypterus</taxon>
    </lineage>
</organism>
<dbReference type="AlphaFoldDB" id="A0A8X7WZ72"/>
<feature type="coiled-coil region" evidence="1">
    <location>
        <begin position="390"/>
        <end position="463"/>
    </location>
</feature>
<comment type="caution">
    <text evidence="3">The sequence shown here is derived from an EMBL/GenBank/DDBJ whole genome shotgun (WGS) entry which is preliminary data.</text>
</comment>
<keyword evidence="4" id="KW-1185">Reference proteome</keyword>
<evidence type="ECO:0000313" key="3">
    <source>
        <dbReference type="EMBL" id="KAG2459423.1"/>
    </source>
</evidence>
<accession>A0A8X7WZ72</accession>
<protein>
    <submittedName>
        <fullName evidence="3">CCD30 protein</fullName>
    </submittedName>
</protein>
<evidence type="ECO:0000256" key="2">
    <source>
        <dbReference type="SAM" id="MobiDB-lite"/>
    </source>
</evidence>
<feature type="region of interest" description="Disordered" evidence="2">
    <location>
        <begin position="1"/>
        <end position="23"/>
    </location>
</feature>